<evidence type="ECO:0000313" key="11">
    <source>
        <dbReference type="EMBL" id="KRL52506.1"/>
    </source>
</evidence>
<evidence type="ECO:0000256" key="7">
    <source>
        <dbReference type="ARBA" id="ARBA00035120"/>
    </source>
</evidence>
<reference evidence="11 12" key="1">
    <citation type="journal article" date="2015" name="Genome Announc.">
        <title>Expanding the biotechnology potential of lactobacilli through comparative genomics of 213 strains and associated genera.</title>
        <authorList>
            <person name="Sun Z."/>
            <person name="Harris H.M."/>
            <person name="McCann A."/>
            <person name="Guo C."/>
            <person name="Argimon S."/>
            <person name="Zhang W."/>
            <person name="Yang X."/>
            <person name="Jeffery I.B."/>
            <person name="Cooney J.C."/>
            <person name="Kagawa T.F."/>
            <person name="Liu W."/>
            <person name="Song Y."/>
            <person name="Salvetti E."/>
            <person name="Wrobel A."/>
            <person name="Rasinkangas P."/>
            <person name="Parkhill J."/>
            <person name="Rea M.C."/>
            <person name="O'Sullivan O."/>
            <person name="Ritari J."/>
            <person name="Douillard F.P."/>
            <person name="Paul Ross R."/>
            <person name="Yang R."/>
            <person name="Briner A.E."/>
            <person name="Felis G.E."/>
            <person name="de Vos W.M."/>
            <person name="Barrangou R."/>
            <person name="Klaenhammer T.R."/>
            <person name="Caufield P.W."/>
            <person name="Cui Y."/>
            <person name="Zhang H."/>
            <person name="O'Toole P.W."/>
        </authorList>
    </citation>
    <scope>NUCLEOTIDE SEQUENCE [LARGE SCALE GENOMIC DNA]</scope>
    <source>
        <strain evidence="11 12">DSM 15814</strain>
    </source>
</reference>
<keyword evidence="10" id="KW-0479">Metal-binding</keyword>
<evidence type="ECO:0000256" key="10">
    <source>
        <dbReference type="HAMAP-Rule" id="MF_00454"/>
    </source>
</evidence>
<feature type="transmembrane region" description="Helical" evidence="10">
    <location>
        <begin position="64"/>
        <end position="83"/>
    </location>
</feature>
<dbReference type="PANTHER" id="PTHR28259">
    <property type="entry name" value="FLUORIDE EXPORT PROTEIN 1-RELATED"/>
    <property type="match status" value="1"/>
</dbReference>
<dbReference type="OrthoDB" id="9799631at2"/>
<dbReference type="GO" id="GO:0140114">
    <property type="term" value="P:cellular detoxification of fluoride"/>
    <property type="evidence" value="ECO:0007669"/>
    <property type="project" value="UniProtKB-UniRule"/>
</dbReference>
<feature type="binding site" evidence="10">
    <location>
        <position position="74"/>
    </location>
    <ligand>
        <name>Na(+)</name>
        <dbReference type="ChEBI" id="CHEBI:29101"/>
        <note>structural</note>
    </ligand>
</feature>
<comment type="similarity">
    <text evidence="7 10">Belongs to the fluoride channel Fluc/FEX (TC 1.A.43) family.</text>
</comment>
<feature type="transmembrane region" description="Helical" evidence="10">
    <location>
        <begin position="29"/>
        <end position="52"/>
    </location>
</feature>
<keyword evidence="10" id="KW-0406">Ion transport</keyword>
<evidence type="ECO:0000256" key="3">
    <source>
        <dbReference type="ARBA" id="ARBA00022692"/>
    </source>
</evidence>
<dbReference type="GO" id="GO:0005886">
    <property type="term" value="C:plasma membrane"/>
    <property type="evidence" value="ECO:0007669"/>
    <property type="project" value="UniProtKB-SubCell"/>
</dbReference>
<dbReference type="GO" id="GO:0062054">
    <property type="term" value="F:fluoride channel activity"/>
    <property type="evidence" value="ECO:0007669"/>
    <property type="project" value="UniProtKB-UniRule"/>
</dbReference>
<keyword evidence="3 10" id="KW-0812">Transmembrane</keyword>
<keyword evidence="5 10" id="KW-0472">Membrane</keyword>
<keyword evidence="10" id="KW-0813">Transport</keyword>
<dbReference type="RefSeq" id="WP_017261390.1">
    <property type="nucleotide sequence ID" value="NZ_AUAW01000036.1"/>
</dbReference>
<dbReference type="InterPro" id="IPR003691">
    <property type="entry name" value="FluC"/>
</dbReference>
<dbReference type="PANTHER" id="PTHR28259:SF1">
    <property type="entry name" value="FLUORIDE EXPORT PROTEIN 1-RELATED"/>
    <property type="match status" value="1"/>
</dbReference>
<comment type="caution">
    <text evidence="11">The sequence shown here is derived from an EMBL/GenBank/DDBJ whole genome shotgun (WGS) entry which is preliminary data.</text>
</comment>
<evidence type="ECO:0000256" key="2">
    <source>
        <dbReference type="ARBA" id="ARBA00022475"/>
    </source>
</evidence>
<organism evidence="11 12">
    <name type="scientific">Furfurilactobacillus rossiae DSM 15814</name>
    <dbReference type="NCBI Taxonomy" id="1114972"/>
    <lineage>
        <taxon>Bacteria</taxon>
        <taxon>Bacillati</taxon>
        <taxon>Bacillota</taxon>
        <taxon>Bacilli</taxon>
        <taxon>Lactobacillales</taxon>
        <taxon>Lactobacillaceae</taxon>
        <taxon>Furfurilactobacillus</taxon>
    </lineage>
</organism>
<keyword evidence="10" id="KW-0915">Sodium</keyword>
<sequence length="134" mass="14675">MYKRILAVAGFAFIGGALREMLELWWPFSTNWFGTTICINIVGAFLLAMINFWVANRFALPSQIILGLGTGMIGAFTTFSSFSLEIVKLLDAGQMMIPIVYVLLSIGGGVFAAWSGQRLADRLLGDRMDGDDDV</sequence>
<dbReference type="Proteomes" id="UP000051999">
    <property type="component" value="Unassembled WGS sequence"/>
</dbReference>
<keyword evidence="4 10" id="KW-1133">Transmembrane helix</keyword>
<evidence type="ECO:0000313" key="12">
    <source>
        <dbReference type="Proteomes" id="UP000051999"/>
    </source>
</evidence>
<comment type="catalytic activity">
    <reaction evidence="8">
        <text>fluoride(in) = fluoride(out)</text>
        <dbReference type="Rhea" id="RHEA:76159"/>
        <dbReference type="ChEBI" id="CHEBI:17051"/>
    </reaction>
    <physiologicalReaction direction="left-to-right" evidence="8">
        <dbReference type="Rhea" id="RHEA:76160"/>
    </physiologicalReaction>
</comment>
<dbReference type="HAMAP" id="MF_00454">
    <property type="entry name" value="FluC"/>
    <property type="match status" value="1"/>
</dbReference>
<name>A0A0R1RCI7_9LACO</name>
<evidence type="ECO:0000256" key="1">
    <source>
        <dbReference type="ARBA" id="ARBA00004651"/>
    </source>
</evidence>
<evidence type="ECO:0000256" key="6">
    <source>
        <dbReference type="ARBA" id="ARBA00023303"/>
    </source>
</evidence>
<dbReference type="STRING" id="1114972.FD35_GL001924"/>
<comment type="activity regulation">
    <text evidence="10">Na(+) is not transported, but it plays an essential structural role and its presence is essential for fluoride channel function.</text>
</comment>
<dbReference type="eggNOG" id="COG0239">
    <property type="taxonomic scope" value="Bacteria"/>
</dbReference>
<comment type="function">
    <text evidence="9 10">Fluoride-specific ion channel. Important for reducing fluoride concentration in the cell, thus reducing its toxicity.</text>
</comment>
<dbReference type="PATRIC" id="fig|1114972.6.peg.1964"/>
<keyword evidence="6 10" id="KW-0407">Ion channel</keyword>
<evidence type="ECO:0000256" key="9">
    <source>
        <dbReference type="ARBA" id="ARBA00049940"/>
    </source>
</evidence>
<dbReference type="EMBL" id="AZFF01000038">
    <property type="protein sequence ID" value="KRL52506.1"/>
    <property type="molecule type" value="Genomic_DNA"/>
</dbReference>
<keyword evidence="2 10" id="KW-1003">Cell membrane</keyword>
<evidence type="ECO:0000256" key="5">
    <source>
        <dbReference type="ARBA" id="ARBA00023136"/>
    </source>
</evidence>
<dbReference type="AlphaFoldDB" id="A0A0R1RCI7"/>
<keyword evidence="12" id="KW-1185">Reference proteome</keyword>
<evidence type="ECO:0000256" key="4">
    <source>
        <dbReference type="ARBA" id="ARBA00022989"/>
    </source>
</evidence>
<dbReference type="GO" id="GO:0046872">
    <property type="term" value="F:metal ion binding"/>
    <property type="evidence" value="ECO:0007669"/>
    <property type="project" value="UniProtKB-KW"/>
</dbReference>
<proteinExistence type="inferred from homology"/>
<comment type="subcellular location">
    <subcellularLocation>
        <location evidence="1 10">Cell membrane</location>
        <topology evidence="1 10">Multi-pass membrane protein</topology>
    </subcellularLocation>
</comment>
<feature type="binding site" evidence="10">
    <location>
        <position position="77"/>
    </location>
    <ligand>
        <name>Na(+)</name>
        <dbReference type="ChEBI" id="CHEBI:29101"/>
        <note>structural</note>
    </ligand>
</feature>
<evidence type="ECO:0000256" key="8">
    <source>
        <dbReference type="ARBA" id="ARBA00035585"/>
    </source>
</evidence>
<accession>A0A0R1RCI7</accession>
<gene>
    <name evidence="10" type="primary">fluC</name>
    <name evidence="10" type="synonym">crcB</name>
    <name evidence="11" type="ORF">FD35_GL001924</name>
</gene>
<dbReference type="Pfam" id="PF02537">
    <property type="entry name" value="CRCB"/>
    <property type="match status" value="1"/>
</dbReference>
<protein>
    <recommendedName>
        <fullName evidence="10">Fluoride-specific ion channel FluC</fullName>
    </recommendedName>
</protein>
<feature type="transmembrane region" description="Helical" evidence="10">
    <location>
        <begin position="95"/>
        <end position="114"/>
    </location>
</feature>